<dbReference type="PANTHER" id="PTHR21174">
    <property type="match status" value="1"/>
</dbReference>
<comment type="caution">
    <text evidence="1">The sequence shown here is derived from an EMBL/GenBank/DDBJ whole genome shotgun (WGS) entry which is preliminary data.</text>
</comment>
<reference evidence="2" key="1">
    <citation type="journal article" date="2019" name="Int. J. Syst. Evol. Microbiol.">
        <title>The Global Catalogue of Microorganisms (GCM) 10K type strain sequencing project: providing services to taxonomists for standard genome sequencing and annotation.</title>
        <authorList>
            <consortium name="The Broad Institute Genomics Platform"/>
            <consortium name="The Broad Institute Genome Sequencing Center for Infectious Disease"/>
            <person name="Wu L."/>
            <person name="Ma J."/>
        </authorList>
    </citation>
    <scope>NUCLEOTIDE SEQUENCE [LARGE SCALE GENOMIC DNA]</scope>
    <source>
        <strain evidence="2">JCM 17738</strain>
    </source>
</reference>
<evidence type="ECO:0008006" key="3">
    <source>
        <dbReference type="Google" id="ProtNLM"/>
    </source>
</evidence>
<organism evidence="1 2">
    <name type="scientific">Ornithinibacter aureus</name>
    <dbReference type="NCBI Taxonomy" id="622664"/>
    <lineage>
        <taxon>Bacteria</taxon>
        <taxon>Bacillati</taxon>
        <taxon>Actinomycetota</taxon>
        <taxon>Actinomycetes</taxon>
        <taxon>Micrococcales</taxon>
        <taxon>Intrasporangiaceae</taxon>
        <taxon>Ornithinibacter</taxon>
    </lineage>
</organism>
<sequence>MADCAAAAPRAPREVVDDVGHDLLNRWSEKHRRYHGLTHLSEVLAALDRLCATRAVSAEDATVAVLAAWFHDAVYSVIRETPDRPGTSGAAAAAGAATVSNEAASADLAEHHLSALRVAATTRRRVTASVLDTEHHDLGSTAGEDPARVLLHDADLWILAAPVVRFDEYCAQVRAEYAHVPAAVYARERSAVLRPFLARDNVYRTQYARSTWGPAARENLARELTRLAG</sequence>
<proteinExistence type="predicted"/>
<name>A0ABP8JK74_9MICO</name>
<protein>
    <recommendedName>
        <fullName evidence="3">Metal-dependent HD superfamily phosphohydrolase</fullName>
    </recommendedName>
</protein>
<dbReference type="Gene3D" id="1.10.3210.10">
    <property type="entry name" value="Hypothetical protein af1432"/>
    <property type="match status" value="1"/>
</dbReference>
<accession>A0ABP8JK74</accession>
<keyword evidence="2" id="KW-1185">Reference proteome</keyword>
<dbReference type="PIRSF" id="PIRSF035170">
    <property type="entry name" value="HD_phosphohydro"/>
    <property type="match status" value="1"/>
</dbReference>
<dbReference type="PANTHER" id="PTHR21174:SF0">
    <property type="entry name" value="HD PHOSPHOHYDROLASE FAMILY PROTEIN-RELATED"/>
    <property type="match status" value="1"/>
</dbReference>
<evidence type="ECO:0000313" key="2">
    <source>
        <dbReference type="Proteomes" id="UP001500390"/>
    </source>
</evidence>
<dbReference type="EMBL" id="BAABFX010000020">
    <property type="protein sequence ID" value="GAA4392148.1"/>
    <property type="molecule type" value="Genomic_DNA"/>
</dbReference>
<dbReference type="InterPro" id="IPR009218">
    <property type="entry name" value="HD_phosphohydro"/>
</dbReference>
<dbReference type="Proteomes" id="UP001500390">
    <property type="component" value="Unassembled WGS sequence"/>
</dbReference>
<evidence type="ECO:0000313" key="1">
    <source>
        <dbReference type="EMBL" id="GAA4392148.1"/>
    </source>
</evidence>
<gene>
    <name evidence="1" type="ORF">GCM10023153_10860</name>
</gene>
<dbReference type="SUPFAM" id="SSF109604">
    <property type="entry name" value="HD-domain/PDEase-like"/>
    <property type="match status" value="1"/>
</dbReference>